<keyword evidence="1" id="KW-0472">Membrane</keyword>
<dbReference type="EMBL" id="JACTNZ010000003">
    <property type="protein sequence ID" value="KAG5557608.1"/>
    <property type="molecule type" value="Genomic_DNA"/>
</dbReference>
<keyword evidence="3" id="KW-1185">Reference proteome</keyword>
<evidence type="ECO:0000313" key="3">
    <source>
        <dbReference type="Proteomes" id="UP000823749"/>
    </source>
</evidence>
<protein>
    <submittedName>
        <fullName evidence="2">Uncharacterized protein</fullName>
    </submittedName>
</protein>
<comment type="caution">
    <text evidence="2">The sequence shown here is derived from an EMBL/GenBank/DDBJ whole genome shotgun (WGS) entry which is preliminary data.</text>
</comment>
<keyword evidence="1" id="KW-0812">Transmembrane</keyword>
<feature type="transmembrane region" description="Helical" evidence="1">
    <location>
        <begin position="12"/>
        <end position="32"/>
    </location>
</feature>
<evidence type="ECO:0000256" key="1">
    <source>
        <dbReference type="SAM" id="Phobius"/>
    </source>
</evidence>
<accession>A0AAV6KXR7</accession>
<sequence>MLVVFIVFSVQYAPVMFFPCSIFPIVQYFVLVGDWSTWLSKCLIILSLPLVSIVNQVEKIV</sequence>
<keyword evidence="1" id="KW-1133">Transmembrane helix</keyword>
<gene>
    <name evidence="2" type="ORF">RHGRI_007757</name>
</gene>
<proteinExistence type="predicted"/>
<dbReference type="Proteomes" id="UP000823749">
    <property type="component" value="Chromosome 3"/>
</dbReference>
<reference evidence="2" key="1">
    <citation type="submission" date="2020-08" db="EMBL/GenBank/DDBJ databases">
        <title>Plant Genome Project.</title>
        <authorList>
            <person name="Zhang R.-G."/>
        </authorList>
    </citation>
    <scope>NUCLEOTIDE SEQUENCE</scope>
    <source>
        <strain evidence="2">WSP0</strain>
        <tissue evidence="2">Leaf</tissue>
    </source>
</reference>
<evidence type="ECO:0000313" key="2">
    <source>
        <dbReference type="EMBL" id="KAG5557608.1"/>
    </source>
</evidence>
<name>A0AAV6KXR7_9ERIC</name>
<organism evidence="2 3">
    <name type="scientific">Rhododendron griersonianum</name>
    <dbReference type="NCBI Taxonomy" id="479676"/>
    <lineage>
        <taxon>Eukaryota</taxon>
        <taxon>Viridiplantae</taxon>
        <taxon>Streptophyta</taxon>
        <taxon>Embryophyta</taxon>
        <taxon>Tracheophyta</taxon>
        <taxon>Spermatophyta</taxon>
        <taxon>Magnoliopsida</taxon>
        <taxon>eudicotyledons</taxon>
        <taxon>Gunneridae</taxon>
        <taxon>Pentapetalae</taxon>
        <taxon>asterids</taxon>
        <taxon>Ericales</taxon>
        <taxon>Ericaceae</taxon>
        <taxon>Ericoideae</taxon>
        <taxon>Rhodoreae</taxon>
        <taxon>Rhododendron</taxon>
    </lineage>
</organism>
<dbReference type="AlphaFoldDB" id="A0AAV6KXR7"/>